<accession>A0A2Z4LQK3</accession>
<organism evidence="1 2">
    <name type="scientific">Flagellimonas maritima</name>
    <dbReference type="NCBI Taxonomy" id="1383885"/>
    <lineage>
        <taxon>Bacteria</taxon>
        <taxon>Pseudomonadati</taxon>
        <taxon>Bacteroidota</taxon>
        <taxon>Flavobacteriia</taxon>
        <taxon>Flavobacteriales</taxon>
        <taxon>Flavobacteriaceae</taxon>
        <taxon>Flagellimonas</taxon>
    </lineage>
</organism>
<dbReference type="RefSeq" id="WP_112377629.1">
    <property type="nucleotide sequence ID" value="NZ_CP030104.1"/>
</dbReference>
<name>A0A2Z4LQK3_9FLAO</name>
<evidence type="ECO:0000313" key="1">
    <source>
        <dbReference type="EMBL" id="AWX44125.1"/>
    </source>
</evidence>
<protein>
    <recommendedName>
        <fullName evidence="3">Thioredoxin family protein</fullName>
    </recommendedName>
</protein>
<dbReference type="SUPFAM" id="SSF52833">
    <property type="entry name" value="Thioredoxin-like"/>
    <property type="match status" value="1"/>
</dbReference>
<dbReference type="OrthoDB" id="6120799at2"/>
<reference evidence="1 2" key="1">
    <citation type="submission" date="2018-06" db="EMBL/GenBank/DDBJ databases">
        <title>Spongiibacterium sp. HME9304 Genome sequencing and assembly.</title>
        <authorList>
            <person name="Kang H."/>
            <person name="Kim H."/>
            <person name="Joh K."/>
        </authorList>
    </citation>
    <scope>NUCLEOTIDE SEQUENCE [LARGE SCALE GENOMIC DNA]</scope>
    <source>
        <strain evidence="1 2">HME9304</strain>
    </source>
</reference>
<dbReference type="AlphaFoldDB" id="A0A2Z4LQK3"/>
<dbReference type="InterPro" id="IPR036249">
    <property type="entry name" value="Thioredoxin-like_sf"/>
</dbReference>
<sequence>MQNEKLGLIKRNIAMGMDYEAYRKLVHDLAKNGKTTGDDPSESLVNYTQLNDRRMNRWDKTLKIPINIAERVSKMKSKLTFLVISESWCGDASPSLPVLNKIADLNPNIEFKIVLRDENPELMDSFLTNGSRSIPKLIIWDRENDHIIGEWGPRSSFATKLVEDYKRKNGKLTAEFKQDLQLWYNKDKGLDIINDLAGLLPLK</sequence>
<dbReference type="CDD" id="cd02947">
    <property type="entry name" value="TRX_family"/>
    <property type="match status" value="1"/>
</dbReference>
<keyword evidence="2" id="KW-1185">Reference proteome</keyword>
<dbReference type="Pfam" id="PF14595">
    <property type="entry name" value="Thioredoxin_9"/>
    <property type="match status" value="1"/>
</dbReference>
<gene>
    <name evidence="1" type="ORF">HME9304_01125</name>
</gene>
<evidence type="ECO:0000313" key="2">
    <source>
        <dbReference type="Proteomes" id="UP000248536"/>
    </source>
</evidence>
<dbReference type="EMBL" id="CP030104">
    <property type="protein sequence ID" value="AWX44125.1"/>
    <property type="molecule type" value="Genomic_DNA"/>
</dbReference>
<evidence type="ECO:0008006" key="3">
    <source>
        <dbReference type="Google" id="ProtNLM"/>
    </source>
</evidence>
<proteinExistence type="predicted"/>
<dbReference type="KEGG" id="spon:HME9304_01125"/>
<dbReference type="Gene3D" id="3.40.30.10">
    <property type="entry name" value="Glutaredoxin"/>
    <property type="match status" value="1"/>
</dbReference>
<dbReference type="Proteomes" id="UP000248536">
    <property type="component" value="Chromosome"/>
</dbReference>